<organism evidence="2 3">
    <name type="scientific">Zophobas morio</name>
    <dbReference type="NCBI Taxonomy" id="2755281"/>
    <lineage>
        <taxon>Eukaryota</taxon>
        <taxon>Metazoa</taxon>
        <taxon>Ecdysozoa</taxon>
        <taxon>Arthropoda</taxon>
        <taxon>Hexapoda</taxon>
        <taxon>Insecta</taxon>
        <taxon>Pterygota</taxon>
        <taxon>Neoptera</taxon>
        <taxon>Endopterygota</taxon>
        <taxon>Coleoptera</taxon>
        <taxon>Polyphaga</taxon>
        <taxon>Cucujiformia</taxon>
        <taxon>Tenebrionidae</taxon>
        <taxon>Zophobas</taxon>
    </lineage>
</organism>
<sequence length="88" mass="10149">MRKRSLKKCYENKKNEEQKTAADEKAERRNIGEGTCPEFETMDPCFIQVMGITIKKLVEIYISYSGNENESVKPTNSQEDGAEEIVWI</sequence>
<dbReference type="EMBL" id="JALNTZ010000001">
    <property type="protein sequence ID" value="KAJ3666808.1"/>
    <property type="molecule type" value="Genomic_DNA"/>
</dbReference>
<feature type="compositionally biased region" description="Polar residues" evidence="1">
    <location>
        <begin position="68"/>
        <end position="79"/>
    </location>
</feature>
<dbReference type="AlphaFoldDB" id="A0AA38J086"/>
<gene>
    <name evidence="2" type="ORF">Zmor_002239</name>
</gene>
<protein>
    <submittedName>
        <fullName evidence="2">Uncharacterized protein</fullName>
    </submittedName>
</protein>
<keyword evidence="3" id="KW-1185">Reference proteome</keyword>
<feature type="region of interest" description="Disordered" evidence="1">
    <location>
        <begin position="68"/>
        <end position="88"/>
    </location>
</feature>
<evidence type="ECO:0000313" key="2">
    <source>
        <dbReference type="EMBL" id="KAJ3666808.1"/>
    </source>
</evidence>
<feature type="region of interest" description="Disordered" evidence="1">
    <location>
        <begin position="1"/>
        <end position="35"/>
    </location>
</feature>
<evidence type="ECO:0000313" key="3">
    <source>
        <dbReference type="Proteomes" id="UP001168821"/>
    </source>
</evidence>
<dbReference type="Proteomes" id="UP001168821">
    <property type="component" value="Unassembled WGS sequence"/>
</dbReference>
<feature type="compositionally biased region" description="Basic and acidic residues" evidence="1">
    <location>
        <begin position="8"/>
        <end position="31"/>
    </location>
</feature>
<reference evidence="2" key="1">
    <citation type="journal article" date="2023" name="G3 (Bethesda)">
        <title>Whole genome assemblies of Zophobas morio and Tenebrio molitor.</title>
        <authorList>
            <person name="Kaur S."/>
            <person name="Stinson S.A."/>
            <person name="diCenzo G.C."/>
        </authorList>
    </citation>
    <scope>NUCLEOTIDE SEQUENCE</scope>
    <source>
        <strain evidence="2">QUZm001</strain>
    </source>
</reference>
<accession>A0AA38J086</accession>
<proteinExistence type="predicted"/>
<evidence type="ECO:0000256" key="1">
    <source>
        <dbReference type="SAM" id="MobiDB-lite"/>
    </source>
</evidence>
<comment type="caution">
    <text evidence="2">The sequence shown here is derived from an EMBL/GenBank/DDBJ whole genome shotgun (WGS) entry which is preliminary data.</text>
</comment>
<name>A0AA38J086_9CUCU</name>